<dbReference type="STRING" id="1257118.L8H7W0"/>
<evidence type="ECO:0000256" key="3">
    <source>
        <dbReference type="SAM" id="MobiDB-lite"/>
    </source>
</evidence>
<sequence>MKKFSQRIGEGVRIYKKTEEDEDFVQQEKLVDTTRDATDKLVKCLAPKAGPKNRAKKLVKTGEKMQEVDRNTSEFGKGVACLGQTMKELGHEHAELENHIAINTINPLKAYRDGDLKEIANLKKRYESNRLEYDTAKRAYQSKNTPENEDKVNRVRMRYEEARDAYYEKLQHSQDDDHEHLEHLKAYARAMIDYHRKCMGLFQAAEKELDMLTASARPVTSRKGSFSHESETHLVTGPSVSQMNAGPAPQRPPSMMMGHQPYQQQQHYQQPSPQMPHMPAQQHQSYGVGAPMMPPRAHQSQGPAGHGPAAHPSMRPAPVGTGQHQHQQPHQIPHSSPRGAGEQPSLPMRPRTNSGPRPIERCRALYDFEPSDVPNGISIKAGDVITVLNKTPSGWWEGELRGQTGFFPSNYVQPM</sequence>
<dbReference type="KEGG" id="acan:ACA1_277410"/>
<dbReference type="PANTHER" id="PTHR47174">
    <property type="entry name" value="BRIDGING INTEGRATOR 3"/>
    <property type="match status" value="1"/>
</dbReference>
<evidence type="ECO:0000259" key="5">
    <source>
        <dbReference type="PROSITE" id="PS51021"/>
    </source>
</evidence>
<keyword evidence="1 2" id="KW-0728">SH3 domain</keyword>
<dbReference type="PROSITE" id="PS51021">
    <property type="entry name" value="BAR"/>
    <property type="match status" value="1"/>
</dbReference>
<dbReference type="SUPFAM" id="SSF103657">
    <property type="entry name" value="BAR/IMD domain-like"/>
    <property type="match status" value="1"/>
</dbReference>
<reference evidence="6 7" key="1">
    <citation type="journal article" date="2013" name="Genome Biol.">
        <title>Genome of Acanthamoeba castellanii highlights extensive lateral gene transfer and early evolution of tyrosine kinase signaling.</title>
        <authorList>
            <person name="Clarke M."/>
            <person name="Lohan A.J."/>
            <person name="Liu B."/>
            <person name="Lagkouvardos I."/>
            <person name="Roy S."/>
            <person name="Zafar N."/>
            <person name="Bertelli C."/>
            <person name="Schilde C."/>
            <person name="Kianianmomeni A."/>
            <person name="Burglin T.R."/>
            <person name="Frech C."/>
            <person name="Turcotte B."/>
            <person name="Kopec K.O."/>
            <person name="Synnott J.M."/>
            <person name="Choo C."/>
            <person name="Paponov I."/>
            <person name="Finkler A."/>
            <person name="Soon Heng Tan C."/>
            <person name="Hutchins A.P."/>
            <person name="Weinmeier T."/>
            <person name="Rattei T."/>
            <person name="Chu J.S."/>
            <person name="Gimenez G."/>
            <person name="Irimia M."/>
            <person name="Rigden D.J."/>
            <person name="Fitzpatrick D.A."/>
            <person name="Lorenzo-Morales J."/>
            <person name="Bateman A."/>
            <person name="Chiu C.H."/>
            <person name="Tang P."/>
            <person name="Hegemann P."/>
            <person name="Fromm H."/>
            <person name="Raoult D."/>
            <person name="Greub G."/>
            <person name="Miranda-Saavedra D."/>
            <person name="Chen N."/>
            <person name="Nash P."/>
            <person name="Ginger M.L."/>
            <person name="Horn M."/>
            <person name="Schaap P."/>
            <person name="Caler L."/>
            <person name="Loftus B."/>
        </authorList>
    </citation>
    <scope>NUCLEOTIDE SEQUENCE [LARGE SCALE GENOMIC DNA]</scope>
    <source>
        <strain evidence="6 7">Neff</strain>
    </source>
</reference>
<dbReference type="GO" id="GO:1990528">
    <property type="term" value="C:Rvs161p-Rvs167p complex"/>
    <property type="evidence" value="ECO:0007669"/>
    <property type="project" value="TreeGrafter"/>
</dbReference>
<dbReference type="InterPro" id="IPR001452">
    <property type="entry name" value="SH3_domain"/>
</dbReference>
<dbReference type="RefSeq" id="XP_004344566.1">
    <property type="nucleotide sequence ID" value="XM_004344516.1"/>
</dbReference>
<dbReference type="InterPro" id="IPR004148">
    <property type="entry name" value="BAR_dom"/>
</dbReference>
<dbReference type="GO" id="GO:0051666">
    <property type="term" value="P:actin cortical patch localization"/>
    <property type="evidence" value="ECO:0007669"/>
    <property type="project" value="InterPro"/>
</dbReference>
<feature type="compositionally biased region" description="Low complexity" evidence="3">
    <location>
        <begin position="255"/>
        <end position="284"/>
    </location>
</feature>
<evidence type="ECO:0000259" key="4">
    <source>
        <dbReference type="PROSITE" id="PS50002"/>
    </source>
</evidence>
<dbReference type="GO" id="GO:0015629">
    <property type="term" value="C:actin cytoskeleton"/>
    <property type="evidence" value="ECO:0007669"/>
    <property type="project" value="TreeGrafter"/>
</dbReference>
<feature type="region of interest" description="Disordered" evidence="3">
    <location>
        <begin position="218"/>
        <end position="358"/>
    </location>
</feature>
<dbReference type="OrthoDB" id="27423at2759"/>
<evidence type="ECO:0000256" key="1">
    <source>
        <dbReference type="ARBA" id="ARBA00022443"/>
    </source>
</evidence>
<evidence type="ECO:0000313" key="7">
    <source>
        <dbReference type="Proteomes" id="UP000011083"/>
    </source>
</evidence>
<dbReference type="Pfam" id="PF03114">
    <property type="entry name" value="BAR"/>
    <property type="match status" value="1"/>
</dbReference>
<accession>L8H7W0</accession>
<gene>
    <name evidence="6" type="ORF">ACA1_277410</name>
</gene>
<dbReference type="SUPFAM" id="SSF50044">
    <property type="entry name" value="SH3-domain"/>
    <property type="match status" value="1"/>
</dbReference>
<dbReference type="GO" id="GO:0043332">
    <property type="term" value="C:mating projection tip"/>
    <property type="evidence" value="ECO:0007669"/>
    <property type="project" value="TreeGrafter"/>
</dbReference>
<dbReference type="SMART" id="SM00326">
    <property type="entry name" value="SH3"/>
    <property type="match status" value="1"/>
</dbReference>
<evidence type="ECO:0000313" key="6">
    <source>
        <dbReference type="EMBL" id="ELR20823.1"/>
    </source>
</evidence>
<dbReference type="GO" id="GO:0097320">
    <property type="term" value="P:plasma membrane tubulation"/>
    <property type="evidence" value="ECO:0007669"/>
    <property type="project" value="TreeGrafter"/>
</dbReference>
<dbReference type="AlphaFoldDB" id="L8H7W0"/>
<dbReference type="Gene3D" id="2.30.30.40">
    <property type="entry name" value="SH3 Domains"/>
    <property type="match status" value="1"/>
</dbReference>
<dbReference type="PRINTS" id="PR00452">
    <property type="entry name" value="SH3DOMAIN"/>
</dbReference>
<dbReference type="InterPro" id="IPR046982">
    <property type="entry name" value="BIN3/RVS161-like"/>
</dbReference>
<dbReference type="PRINTS" id="PR00499">
    <property type="entry name" value="P67PHOX"/>
</dbReference>
<protein>
    <submittedName>
        <fullName evidence="6">SH3 domain containing protein</fullName>
    </submittedName>
</protein>
<dbReference type="EMBL" id="KB007908">
    <property type="protein sequence ID" value="ELR20823.1"/>
    <property type="molecule type" value="Genomic_DNA"/>
</dbReference>
<feature type="domain" description="SH3" evidence="4">
    <location>
        <begin position="357"/>
        <end position="415"/>
    </location>
</feature>
<dbReference type="Proteomes" id="UP000011083">
    <property type="component" value="Unassembled WGS sequence"/>
</dbReference>
<name>L8H7W0_ACACF</name>
<evidence type="ECO:0000256" key="2">
    <source>
        <dbReference type="PROSITE-ProRule" id="PRU00192"/>
    </source>
</evidence>
<feature type="compositionally biased region" description="Low complexity" evidence="3">
    <location>
        <begin position="323"/>
        <end position="337"/>
    </location>
</feature>
<dbReference type="FunFam" id="2.30.30.40:FF:000072">
    <property type="entry name" value="Unconventional Myosin IB"/>
    <property type="match status" value="1"/>
</dbReference>
<dbReference type="VEuPathDB" id="AmoebaDB:ACA1_277410"/>
<dbReference type="GeneID" id="14921693"/>
<dbReference type="InterPro" id="IPR027267">
    <property type="entry name" value="AH/BAR_dom_sf"/>
</dbReference>
<dbReference type="PANTHER" id="PTHR47174:SF1">
    <property type="entry name" value="REDUCED VIABILITY UPON STARVATION PROTEIN 167"/>
    <property type="match status" value="1"/>
</dbReference>
<dbReference type="InterPro" id="IPR036028">
    <property type="entry name" value="SH3-like_dom_sf"/>
</dbReference>
<dbReference type="SMART" id="SM00721">
    <property type="entry name" value="BAR"/>
    <property type="match status" value="1"/>
</dbReference>
<proteinExistence type="predicted"/>
<dbReference type="GO" id="GO:0008289">
    <property type="term" value="F:lipid binding"/>
    <property type="evidence" value="ECO:0007669"/>
    <property type="project" value="TreeGrafter"/>
</dbReference>
<dbReference type="GO" id="GO:0031097">
    <property type="term" value="C:medial cortex"/>
    <property type="evidence" value="ECO:0007669"/>
    <property type="project" value="TreeGrafter"/>
</dbReference>
<dbReference type="PROSITE" id="PS50002">
    <property type="entry name" value="SH3"/>
    <property type="match status" value="1"/>
</dbReference>
<dbReference type="Pfam" id="PF00018">
    <property type="entry name" value="SH3_1"/>
    <property type="match status" value="1"/>
</dbReference>
<dbReference type="GO" id="GO:0006897">
    <property type="term" value="P:endocytosis"/>
    <property type="evidence" value="ECO:0007669"/>
    <property type="project" value="InterPro"/>
</dbReference>
<dbReference type="Gene3D" id="1.20.1270.60">
    <property type="entry name" value="Arfaptin homology (AH) domain/BAR domain"/>
    <property type="match status" value="1"/>
</dbReference>
<organism evidence="6 7">
    <name type="scientific">Acanthamoeba castellanii (strain ATCC 30010 / Neff)</name>
    <dbReference type="NCBI Taxonomy" id="1257118"/>
    <lineage>
        <taxon>Eukaryota</taxon>
        <taxon>Amoebozoa</taxon>
        <taxon>Discosea</taxon>
        <taxon>Longamoebia</taxon>
        <taxon>Centramoebida</taxon>
        <taxon>Acanthamoebidae</taxon>
        <taxon>Acanthamoeba</taxon>
    </lineage>
</organism>
<keyword evidence="7" id="KW-1185">Reference proteome</keyword>
<feature type="domain" description="BAR" evidence="5">
    <location>
        <begin position="9"/>
        <end position="218"/>
    </location>
</feature>